<gene>
    <name evidence="4" type="ORF">GCM10008933_26110</name>
</gene>
<comment type="caution">
    <text evidence="4">The sequence shown here is derived from an EMBL/GenBank/DDBJ whole genome shotgun (WGS) entry which is preliminary data.</text>
</comment>
<feature type="domain" description="Alpha fucosidase A-like C-terminal" evidence="2">
    <location>
        <begin position="680"/>
        <end position="777"/>
    </location>
</feature>
<feature type="domain" description="Glycosyl hydrolase family 95 catalytic" evidence="3">
    <location>
        <begin position="256"/>
        <end position="678"/>
    </location>
</feature>
<organism evidence="4 5">
    <name type="scientific">Paenibacillus motobuensis</name>
    <dbReference type="NCBI Taxonomy" id="295324"/>
    <lineage>
        <taxon>Bacteria</taxon>
        <taxon>Bacillati</taxon>
        <taxon>Bacillota</taxon>
        <taxon>Bacilli</taxon>
        <taxon>Bacillales</taxon>
        <taxon>Paenibacillaceae</taxon>
        <taxon>Paenibacillus</taxon>
    </lineage>
</organism>
<dbReference type="InterPro" id="IPR013780">
    <property type="entry name" value="Glyco_hydro_b"/>
</dbReference>
<keyword evidence="5" id="KW-1185">Reference proteome</keyword>
<evidence type="ECO:0000313" key="4">
    <source>
        <dbReference type="EMBL" id="GAA0394054.1"/>
    </source>
</evidence>
<feature type="domain" description="Glycosyl hydrolase family 95 N-terminal" evidence="1">
    <location>
        <begin position="5"/>
        <end position="237"/>
    </location>
</feature>
<evidence type="ECO:0000259" key="1">
    <source>
        <dbReference type="Pfam" id="PF14498"/>
    </source>
</evidence>
<reference evidence="4 5" key="1">
    <citation type="journal article" date="2019" name="Int. J. Syst. Evol. Microbiol.">
        <title>The Global Catalogue of Microorganisms (GCM) 10K type strain sequencing project: providing services to taxonomists for standard genome sequencing and annotation.</title>
        <authorList>
            <consortium name="The Broad Institute Genomics Platform"/>
            <consortium name="The Broad Institute Genome Sequencing Center for Infectious Disease"/>
            <person name="Wu L."/>
            <person name="Ma J."/>
        </authorList>
    </citation>
    <scope>NUCLEOTIDE SEQUENCE [LARGE SCALE GENOMIC DNA]</scope>
    <source>
        <strain evidence="4 5">JCM 12774</strain>
    </source>
</reference>
<dbReference type="RefSeq" id="WP_343861695.1">
    <property type="nucleotide sequence ID" value="NZ_BAAACX010000009.1"/>
</dbReference>
<name>A0ABN0YFQ1_9BACL</name>
<proteinExistence type="predicted"/>
<dbReference type="EMBL" id="BAAACX010000009">
    <property type="protein sequence ID" value="GAA0394054.1"/>
    <property type="molecule type" value="Genomic_DNA"/>
</dbReference>
<dbReference type="PIRSF" id="PIRSF007663">
    <property type="entry name" value="UCP007663"/>
    <property type="match status" value="1"/>
</dbReference>
<dbReference type="InterPro" id="IPR027414">
    <property type="entry name" value="GH95_N_dom"/>
</dbReference>
<dbReference type="Pfam" id="PF22124">
    <property type="entry name" value="Glyco_hydro_95_cat"/>
    <property type="match status" value="1"/>
</dbReference>
<evidence type="ECO:0000259" key="3">
    <source>
        <dbReference type="Pfam" id="PF22124"/>
    </source>
</evidence>
<dbReference type="Pfam" id="PF14498">
    <property type="entry name" value="Glyco_hyd_65N_2"/>
    <property type="match status" value="1"/>
</dbReference>
<dbReference type="InterPro" id="IPR016518">
    <property type="entry name" value="Alpha-L-fucosidase"/>
</dbReference>
<dbReference type="InterPro" id="IPR054363">
    <property type="entry name" value="GH95_cat"/>
</dbReference>
<dbReference type="PANTHER" id="PTHR31084">
    <property type="entry name" value="ALPHA-L-FUCOSIDASE 2"/>
    <property type="match status" value="1"/>
</dbReference>
<dbReference type="SUPFAM" id="SSF48208">
    <property type="entry name" value="Six-hairpin glycosidases"/>
    <property type="match status" value="1"/>
</dbReference>
<accession>A0ABN0YFQ1</accession>
<dbReference type="InterPro" id="IPR008928">
    <property type="entry name" value="6-hairpin_glycosidase_sf"/>
</dbReference>
<dbReference type="InterPro" id="IPR049053">
    <property type="entry name" value="AFCA-like_C"/>
</dbReference>
<keyword evidence="4" id="KW-0378">Hydrolase</keyword>
<dbReference type="Gene3D" id="2.60.40.1180">
    <property type="entry name" value="Golgi alpha-mannosidase II"/>
    <property type="match status" value="1"/>
</dbReference>
<dbReference type="Proteomes" id="UP001500340">
    <property type="component" value="Unassembled WGS sequence"/>
</dbReference>
<protein>
    <submittedName>
        <fullName evidence="4">Glycoside hydrolase N-terminal domain-containing protein</fullName>
    </submittedName>
</protein>
<evidence type="ECO:0000259" key="2">
    <source>
        <dbReference type="Pfam" id="PF21307"/>
    </source>
</evidence>
<sequence length="782" mass="86952">MNELIEKQPARIWTEAFPIGNGRLGAMVFGGVSSERIGLNEDSIWYGGPKQCDNPQGRVNMNEIRDLLNRGEVQEAEREMLLHFTNVPQYFGPYQPLGDLLLQFGNVKSEAEDYYRRLNLSTGVASISYAVDGVRYHREVFASAVHQVFVVRITASELGGISLTARLSRRPFDGDMLRENADTLVMEGICGPDGVKYAAVLSAQVTGGECQTSGNYLDIRSADSVTLLLTAQTTFRSEDPRQEALSQMEAARALTYRTLLDSHTADHRLLFDRVSLEVHSVDPAGEAEMIVEPIGISHEYAGNYRSTSERLQSYRHGGEDPQLEALFYQYGRYLLISSSRPGSLPANLQGIWNDSFTPPWESDYHLNINLQMNYWIAETGNLPECHEPLFDFIDRLVINGQKTAATLYGARGFTAHSSSNIWAESGLFGAWTPAIFWPMGGAWLALHLWEHYRYNLSEAFLRGRAYPVLKEASLFFLDFLIFDENGYLVTSPSLSPENSYVNERGQVGSLCSGSSMDSQIIYALFTACIEAAGILGLDEGLIEQWTGARAKLPEPKVGRHGQIMEWAVDYEEHEPGHRHISHLFALHPGEQIIPHRMPEVGVAARATLERRLQHGGGHTGWSQAWIANFWARLGDGDKAHSSLRELLVKAVHPNLFGDHPPFQIDANFGGAAAIQEMLLQSHGGEIRLLPALPTAWSSGSVTGLRARGGFVINIRWMDGELEAAEIYSTSARDCTLHSEERLAIYDAQHVPVTMASTHSGQGYQYTFVAEPGQTYRVVLNKQ</sequence>
<dbReference type="Pfam" id="PF21307">
    <property type="entry name" value="Glyco_hydro_95_C"/>
    <property type="match status" value="1"/>
</dbReference>
<dbReference type="PANTHER" id="PTHR31084:SF0">
    <property type="entry name" value="ALPHA-L-FUCOSIDASE 2"/>
    <property type="match status" value="1"/>
</dbReference>
<dbReference type="InterPro" id="IPR012341">
    <property type="entry name" value="6hp_glycosidase-like_sf"/>
</dbReference>
<dbReference type="GO" id="GO:0016787">
    <property type="term" value="F:hydrolase activity"/>
    <property type="evidence" value="ECO:0007669"/>
    <property type="project" value="UniProtKB-KW"/>
</dbReference>
<dbReference type="Gene3D" id="1.50.10.10">
    <property type="match status" value="1"/>
</dbReference>
<evidence type="ECO:0000313" key="5">
    <source>
        <dbReference type="Proteomes" id="UP001500340"/>
    </source>
</evidence>
<dbReference type="Gene3D" id="2.70.98.50">
    <property type="entry name" value="putative glycoside hydrolase family protein from bacillus halodurans"/>
    <property type="match status" value="1"/>
</dbReference>